<accession>A0A7I7R5C9</accession>
<reference evidence="2 3" key="1">
    <citation type="submission" date="2017-02" db="EMBL/GenBank/DDBJ databases">
        <title>The new phylogeny of genus Mycobacterium.</title>
        <authorList>
            <person name="Tortoli E."/>
            <person name="Trovato A."/>
            <person name="Cirillo D.M."/>
        </authorList>
    </citation>
    <scope>NUCLEOTIDE SEQUENCE [LARGE SCALE GENOMIC DNA]</scope>
    <source>
        <strain evidence="2 3">DSM 45633</strain>
    </source>
</reference>
<evidence type="ECO:0000256" key="1">
    <source>
        <dbReference type="SAM" id="MobiDB-lite"/>
    </source>
</evidence>
<dbReference type="GO" id="GO:0003677">
    <property type="term" value="F:DNA binding"/>
    <property type="evidence" value="ECO:0007669"/>
    <property type="project" value="InterPro"/>
</dbReference>
<keyword evidence="3" id="KW-1185">Reference proteome</keyword>
<protein>
    <submittedName>
        <fullName evidence="2">Uncharacterized protein</fullName>
    </submittedName>
</protein>
<dbReference type="InterPro" id="IPR001387">
    <property type="entry name" value="Cro/C1-type_HTH"/>
</dbReference>
<dbReference type="EMBL" id="MVHZ01000008">
    <property type="protein sequence ID" value="ORB01085.1"/>
    <property type="molecule type" value="Genomic_DNA"/>
</dbReference>
<evidence type="ECO:0000313" key="2">
    <source>
        <dbReference type="EMBL" id="ORB01085.1"/>
    </source>
</evidence>
<dbReference type="OrthoDB" id="4752614at2"/>
<dbReference type="Proteomes" id="UP000192320">
    <property type="component" value="Unassembled WGS sequence"/>
</dbReference>
<name>A0A7I7R5C9_9MYCO</name>
<organism evidence="2 3">
    <name type="scientific">Mycolicibacter minnesotensis</name>
    <dbReference type="NCBI Taxonomy" id="1118379"/>
    <lineage>
        <taxon>Bacteria</taxon>
        <taxon>Bacillati</taxon>
        <taxon>Actinomycetota</taxon>
        <taxon>Actinomycetes</taxon>
        <taxon>Mycobacteriales</taxon>
        <taxon>Mycobacteriaceae</taxon>
        <taxon>Mycolicibacter</taxon>
    </lineage>
</organism>
<proteinExistence type="predicted"/>
<dbReference type="SUPFAM" id="SSF47413">
    <property type="entry name" value="lambda repressor-like DNA-binding domains"/>
    <property type="match status" value="1"/>
</dbReference>
<feature type="region of interest" description="Disordered" evidence="1">
    <location>
        <begin position="182"/>
        <end position="207"/>
    </location>
</feature>
<dbReference type="Pfam" id="PF01381">
    <property type="entry name" value="HTH_3"/>
    <property type="match status" value="1"/>
</dbReference>
<dbReference type="AlphaFoldDB" id="A0A7I7R5C9"/>
<dbReference type="CDD" id="cd00093">
    <property type="entry name" value="HTH_XRE"/>
    <property type="match status" value="1"/>
</dbReference>
<sequence>MDDHATWSLWTGAGMQKAREASGLSLHKLAARCAELEVPIHRVALSKIEAGERTPTIDEITVIAVALKTSPAMLIFGADLIDGPVELLPSLRTAADHALQWFSGESPLTPDVHSEYRQANYPIYLAQRLEDVKESLRYSIRSMKDELGRNDQHAQTFRRMMIECQESLSMLQSDARDSGLILNDIDDGNGSKRRFAHRDDPNDDPDA</sequence>
<dbReference type="Gene3D" id="1.10.260.40">
    <property type="entry name" value="lambda repressor-like DNA-binding domains"/>
    <property type="match status" value="1"/>
</dbReference>
<dbReference type="PROSITE" id="PS50943">
    <property type="entry name" value="HTH_CROC1"/>
    <property type="match status" value="1"/>
</dbReference>
<gene>
    <name evidence="2" type="ORF">BST33_09960</name>
</gene>
<dbReference type="RefSeq" id="WP_083025478.1">
    <property type="nucleotide sequence ID" value="NZ_AP022589.1"/>
</dbReference>
<comment type="caution">
    <text evidence="2">The sequence shown here is derived from an EMBL/GenBank/DDBJ whole genome shotgun (WGS) entry which is preliminary data.</text>
</comment>
<dbReference type="InterPro" id="IPR010982">
    <property type="entry name" value="Lambda_DNA-bd_dom_sf"/>
</dbReference>
<evidence type="ECO:0000313" key="3">
    <source>
        <dbReference type="Proteomes" id="UP000192320"/>
    </source>
</evidence>